<evidence type="ECO:0000313" key="3">
    <source>
        <dbReference type="EMBL" id="EFX02337.1"/>
    </source>
</evidence>
<protein>
    <submittedName>
        <fullName evidence="3">Uncharacterized protein</fullName>
    </submittedName>
</protein>
<gene>
    <name evidence="3" type="ORF">CMQ_2386</name>
</gene>
<organism evidence="4">
    <name type="scientific">Grosmannia clavigera (strain kw1407 / UAMH 11150)</name>
    <name type="common">Blue stain fungus</name>
    <name type="synonym">Graphiocladiella clavigera</name>
    <dbReference type="NCBI Taxonomy" id="655863"/>
    <lineage>
        <taxon>Eukaryota</taxon>
        <taxon>Fungi</taxon>
        <taxon>Dikarya</taxon>
        <taxon>Ascomycota</taxon>
        <taxon>Pezizomycotina</taxon>
        <taxon>Sordariomycetes</taxon>
        <taxon>Sordariomycetidae</taxon>
        <taxon>Ophiostomatales</taxon>
        <taxon>Ophiostomataceae</taxon>
        <taxon>Leptographium</taxon>
    </lineage>
</organism>
<keyword evidence="4" id="KW-1185">Reference proteome</keyword>
<feature type="region of interest" description="Disordered" evidence="1">
    <location>
        <begin position="141"/>
        <end position="182"/>
    </location>
</feature>
<feature type="compositionally biased region" description="Low complexity" evidence="1">
    <location>
        <begin position="154"/>
        <end position="168"/>
    </location>
</feature>
<name>F0XJB3_GROCL</name>
<feature type="transmembrane region" description="Helical" evidence="2">
    <location>
        <begin position="103"/>
        <end position="126"/>
    </location>
</feature>
<evidence type="ECO:0000256" key="2">
    <source>
        <dbReference type="SAM" id="Phobius"/>
    </source>
</evidence>
<dbReference type="RefSeq" id="XP_014171819.1">
    <property type="nucleotide sequence ID" value="XM_014316344.1"/>
</dbReference>
<evidence type="ECO:0000313" key="4">
    <source>
        <dbReference type="Proteomes" id="UP000007796"/>
    </source>
</evidence>
<feature type="transmembrane region" description="Helical" evidence="2">
    <location>
        <begin position="43"/>
        <end position="68"/>
    </location>
</feature>
<dbReference type="AlphaFoldDB" id="F0XJB3"/>
<dbReference type="Pfam" id="PF16015">
    <property type="entry name" value="Promethin"/>
    <property type="match status" value="1"/>
</dbReference>
<proteinExistence type="predicted"/>
<keyword evidence="2" id="KW-0472">Membrane</keyword>
<dbReference type="Proteomes" id="UP000007796">
    <property type="component" value="Unassembled WGS sequence"/>
</dbReference>
<dbReference type="OrthoDB" id="3928876at2759"/>
<feature type="transmembrane region" description="Helical" evidence="2">
    <location>
        <begin position="75"/>
        <end position="97"/>
    </location>
</feature>
<dbReference type="eggNOG" id="ENOG502RNJI">
    <property type="taxonomic scope" value="Eukaryota"/>
</dbReference>
<feature type="compositionally biased region" description="Polar residues" evidence="1">
    <location>
        <begin position="169"/>
        <end position="182"/>
    </location>
</feature>
<reference evidence="3 4" key="1">
    <citation type="journal article" date="2011" name="Proc. Natl. Acad. Sci. U.S.A.">
        <title>Genome and transcriptome analyses of the mountain pine beetle-fungal symbiont Grosmannia clavigera, a lodgepole pine pathogen.</title>
        <authorList>
            <person name="DiGuistini S."/>
            <person name="Wang Y."/>
            <person name="Liao N.Y."/>
            <person name="Taylor G."/>
            <person name="Tanguay P."/>
            <person name="Feau N."/>
            <person name="Henrissat B."/>
            <person name="Chan S.K."/>
            <person name="Hesse-Orce U."/>
            <person name="Alamouti S.M."/>
            <person name="Tsui C.K.M."/>
            <person name="Docking R.T."/>
            <person name="Levasseur A."/>
            <person name="Haridas S."/>
            <person name="Robertson G."/>
            <person name="Birol I."/>
            <person name="Holt R.A."/>
            <person name="Marra M.A."/>
            <person name="Hamelin R.C."/>
            <person name="Hirst M."/>
            <person name="Jones S.J.M."/>
            <person name="Bohlmann J."/>
            <person name="Breuil C."/>
        </authorList>
    </citation>
    <scope>NUCLEOTIDE SEQUENCE [LARGE SCALE GENOMIC DNA]</scope>
    <source>
        <strain evidence="4">kw1407 / UAMH 11150</strain>
    </source>
</reference>
<sequence>MTLRDIINGLAYRANAAASWALGPTRKAQIDGWFVDKYHNQPFVFGLAVTSLAFAAVPTAIFAGYIVFWALISFAIFWAILLFWAGLGLLLFVPALFLTTGLAVLLFLWAAVSFIVTTRALSLLGFQLPFLSSPPIPSYTHVSPPKADTKTSDSRPTTPPTYSTKPYDQSQTSPSTTNGGAL</sequence>
<dbReference type="HOGENOM" id="CLU_1482129_0_0_1"/>
<keyword evidence="2" id="KW-1133">Transmembrane helix</keyword>
<accession>F0XJB3</accession>
<dbReference type="InParanoid" id="F0XJB3"/>
<dbReference type="EMBL" id="GL629782">
    <property type="protein sequence ID" value="EFX02337.1"/>
    <property type="molecule type" value="Genomic_DNA"/>
</dbReference>
<evidence type="ECO:0000256" key="1">
    <source>
        <dbReference type="SAM" id="MobiDB-lite"/>
    </source>
</evidence>
<keyword evidence="2" id="KW-0812">Transmembrane</keyword>
<dbReference type="GeneID" id="25975369"/>